<accession>A0A2I2EY58</accession>
<gene>
    <name evidence="2" type="ORF">BDW47DRAFT_114219</name>
</gene>
<organism evidence="2 3">
    <name type="scientific">Aspergillus candidus</name>
    <dbReference type="NCBI Taxonomy" id="41067"/>
    <lineage>
        <taxon>Eukaryota</taxon>
        <taxon>Fungi</taxon>
        <taxon>Dikarya</taxon>
        <taxon>Ascomycota</taxon>
        <taxon>Pezizomycotina</taxon>
        <taxon>Eurotiomycetes</taxon>
        <taxon>Eurotiomycetidae</taxon>
        <taxon>Eurotiales</taxon>
        <taxon>Aspergillaceae</taxon>
        <taxon>Aspergillus</taxon>
        <taxon>Aspergillus subgen. Circumdati</taxon>
    </lineage>
</organism>
<name>A0A2I2EY58_ASPCN</name>
<keyword evidence="1" id="KW-0812">Transmembrane</keyword>
<feature type="non-terminal residue" evidence="2">
    <location>
        <position position="64"/>
    </location>
</feature>
<evidence type="ECO:0000256" key="1">
    <source>
        <dbReference type="SAM" id="Phobius"/>
    </source>
</evidence>
<dbReference type="GeneID" id="36521766"/>
<proteinExistence type="predicted"/>
<dbReference type="RefSeq" id="XP_024667303.1">
    <property type="nucleotide sequence ID" value="XM_024814606.1"/>
</dbReference>
<evidence type="ECO:0000313" key="3">
    <source>
        <dbReference type="Proteomes" id="UP000234585"/>
    </source>
</evidence>
<keyword evidence="1" id="KW-1133">Transmembrane helix</keyword>
<keyword evidence="3" id="KW-1185">Reference proteome</keyword>
<dbReference type="AlphaFoldDB" id="A0A2I2EY58"/>
<sequence length="64" mass="7328">MGMLEIARGTGERAFQYLAYTENKYSTLGLTSLLLGPIHSLLFFSLIFPLLPPPLMPYFSFFFF</sequence>
<evidence type="ECO:0000313" key="2">
    <source>
        <dbReference type="EMBL" id="PLB33291.1"/>
    </source>
</evidence>
<keyword evidence="1" id="KW-0472">Membrane</keyword>
<dbReference type="EMBL" id="KZ559214">
    <property type="protein sequence ID" value="PLB33291.1"/>
    <property type="molecule type" value="Genomic_DNA"/>
</dbReference>
<dbReference type="Proteomes" id="UP000234585">
    <property type="component" value="Unassembled WGS sequence"/>
</dbReference>
<reference evidence="2 3" key="1">
    <citation type="submission" date="2017-12" db="EMBL/GenBank/DDBJ databases">
        <authorList>
            <consortium name="DOE Joint Genome Institute"/>
            <person name="Haridas S."/>
            <person name="Kjaerbolling I."/>
            <person name="Vesth T.C."/>
            <person name="Frisvad J.C."/>
            <person name="Nybo J.L."/>
            <person name="Theobald S."/>
            <person name="Kuo A."/>
            <person name="Bowyer P."/>
            <person name="Matsuda Y."/>
            <person name="Mondo S."/>
            <person name="Lyhne E.K."/>
            <person name="Kogle M.E."/>
            <person name="Clum A."/>
            <person name="Lipzen A."/>
            <person name="Salamov A."/>
            <person name="Ngan C.Y."/>
            <person name="Daum C."/>
            <person name="Chiniquy J."/>
            <person name="Barry K."/>
            <person name="LaButti K."/>
            <person name="Simmons B.A."/>
            <person name="Magnuson J.K."/>
            <person name="Mortensen U.H."/>
            <person name="Larsen T.O."/>
            <person name="Grigoriev I.V."/>
            <person name="Baker S.E."/>
            <person name="Andersen M.R."/>
            <person name="Nordberg H.P."/>
            <person name="Cantor M.N."/>
            <person name="Hua S.X."/>
        </authorList>
    </citation>
    <scope>NUCLEOTIDE SEQUENCE [LARGE SCALE GENOMIC DNA]</scope>
    <source>
        <strain evidence="2 3">CBS 102.13</strain>
    </source>
</reference>
<feature type="transmembrane region" description="Helical" evidence="1">
    <location>
        <begin position="28"/>
        <end position="51"/>
    </location>
</feature>
<protein>
    <submittedName>
        <fullName evidence="2">Uncharacterized protein</fullName>
    </submittedName>
</protein>